<reference evidence="4 5" key="1">
    <citation type="submission" date="2016-10" db="EMBL/GenBank/DDBJ databases">
        <title>Draft genome sequence of Coniochaeta ligniaria NRRL30616, a lignocellulolytic fungus for bioabatement of inhibitors in plant biomass hydrolysates.</title>
        <authorList>
            <consortium name="DOE Joint Genome Institute"/>
            <person name="Jimenez D.J."/>
            <person name="Hector R.E."/>
            <person name="Riley R."/>
            <person name="Sun H."/>
            <person name="Grigoriev I.V."/>
            <person name="Van Elsas J.D."/>
            <person name="Nichols N.N."/>
        </authorList>
    </citation>
    <scope>NUCLEOTIDE SEQUENCE [LARGE SCALE GENOMIC DNA]</scope>
    <source>
        <strain evidence="4 5">NRRL 30616</strain>
    </source>
</reference>
<proteinExistence type="predicted"/>
<feature type="chain" id="PRO_5012023855" evidence="3">
    <location>
        <begin position="21"/>
        <end position="139"/>
    </location>
</feature>
<name>A0A1J7JAT8_9PEZI</name>
<feature type="signal peptide" evidence="3">
    <location>
        <begin position="1"/>
        <end position="20"/>
    </location>
</feature>
<feature type="non-terminal residue" evidence="4">
    <location>
        <position position="139"/>
    </location>
</feature>
<evidence type="ECO:0000313" key="5">
    <source>
        <dbReference type="Proteomes" id="UP000182658"/>
    </source>
</evidence>
<accession>A0A1J7JAT8</accession>
<feature type="compositionally biased region" description="Pro residues" evidence="1">
    <location>
        <begin position="43"/>
        <end position="53"/>
    </location>
</feature>
<feature type="compositionally biased region" description="Low complexity" evidence="1">
    <location>
        <begin position="54"/>
        <end position="71"/>
    </location>
</feature>
<dbReference type="PANTHER" id="PTHR36854:SF1">
    <property type="entry name" value="TRANSMEMBRANE PROTEIN"/>
    <property type="match status" value="1"/>
</dbReference>
<keyword evidence="5" id="KW-1185">Reference proteome</keyword>
<evidence type="ECO:0000256" key="2">
    <source>
        <dbReference type="SAM" id="Phobius"/>
    </source>
</evidence>
<evidence type="ECO:0000313" key="4">
    <source>
        <dbReference type="EMBL" id="OIW24682.1"/>
    </source>
</evidence>
<keyword evidence="2" id="KW-0472">Membrane</keyword>
<keyword evidence="2" id="KW-1133">Transmembrane helix</keyword>
<sequence>MARIRILFLLLATLVSLISASAPTFCKCTCFKNSTIIPLGPNHAPPPSPPPPKDTSAASTSTSDQSSISQRRAASSSCSQCNRAACLSYNLPFCRDAEEKDVVAMCFQRDSRKDQIIVWCFILGTAGLLGWAAVKRILE</sequence>
<feature type="region of interest" description="Disordered" evidence="1">
    <location>
        <begin position="41"/>
        <end position="71"/>
    </location>
</feature>
<gene>
    <name evidence="4" type="ORF">CONLIGDRAFT_604349</name>
</gene>
<evidence type="ECO:0000256" key="3">
    <source>
        <dbReference type="SAM" id="SignalP"/>
    </source>
</evidence>
<feature type="transmembrane region" description="Helical" evidence="2">
    <location>
        <begin position="116"/>
        <end position="134"/>
    </location>
</feature>
<dbReference type="EMBL" id="KV875103">
    <property type="protein sequence ID" value="OIW24682.1"/>
    <property type="molecule type" value="Genomic_DNA"/>
</dbReference>
<keyword evidence="2" id="KW-0812">Transmembrane</keyword>
<evidence type="ECO:0000256" key="1">
    <source>
        <dbReference type="SAM" id="MobiDB-lite"/>
    </source>
</evidence>
<protein>
    <submittedName>
        <fullName evidence="4">Uncharacterized protein</fullName>
    </submittedName>
</protein>
<dbReference type="Proteomes" id="UP000182658">
    <property type="component" value="Unassembled WGS sequence"/>
</dbReference>
<keyword evidence="3" id="KW-0732">Signal</keyword>
<dbReference type="InParanoid" id="A0A1J7JAT8"/>
<dbReference type="PANTHER" id="PTHR36854">
    <property type="entry name" value="CHROMOSOME 9, WHOLE GENOME SHOTGUN SEQUENCE"/>
    <property type="match status" value="1"/>
</dbReference>
<organism evidence="4 5">
    <name type="scientific">Coniochaeta ligniaria NRRL 30616</name>
    <dbReference type="NCBI Taxonomy" id="1408157"/>
    <lineage>
        <taxon>Eukaryota</taxon>
        <taxon>Fungi</taxon>
        <taxon>Dikarya</taxon>
        <taxon>Ascomycota</taxon>
        <taxon>Pezizomycotina</taxon>
        <taxon>Sordariomycetes</taxon>
        <taxon>Sordariomycetidae</taxon>
        <taxon>Coniochaetales</taxon>
        <taxon>Coniochaetaceae</taxon>
        <taxon>Coniochaeta</taxon>
    </lineage>
</organism>
<dbReference type="AlphaFoldDB" id="A0A1J7JAT8"/>
<dbReference type="OrthoDB" id="2142503at2759"/>